<dbReference type="Pfam" id="PF22600">
    <property type="entry name" value="MTPAP-like_central"/>
    <property type="match status" value="1"/>
</dbReference>
<comment type="similarity">
    <text evidence="8">Belongs to the DNA polymerase type-B-like family. GLD2 subfamily.</text>
</comment>
<dbReference type="Pfam" id="PF03828">
    <property type="entry name" value="PAP_assoc"/>
    <property type="match status" value="1"/>
</dbReference>
<proteinExistence type="inferred from homology"/>
<evidence type="ECO:0000313" key="11">
    <source>
        <dbReference type="EMBL" id="KAK4883539.1"/>
    </source>
</evidence>
<comment type="subcellular location">
    <subcellularLocation>
        <location evidence="3">Cytoplasm</location>
    </subcellularLocation>
</comment>
<keyword evidence="5" id="KW-0808">Transferase</keyword>
<dbReference type="InterPro" id="IPR054708">
    <property type="entry name" value="MTPAP-like_central"/>
</dbReference>
<dbReference type="Proteomes" id="UP001353858">
    <property type="component" value="Unassembled WGS sequence"/>
</dbReference>
<accession>A0AAN7PE64</accession>
<dbReference type="InterPro" id="IPR002058">
    <property type="entry name" value="PAP_assoc"/>
</dbReference>
<comment type="cofactor">
    <cofactor evidence="1">
        <name>Mn(2+)</name>
        <dbReference type="ChEBI" id="CHEBI:29035"/>
    </cofactor>
</comment>
<keyword evidence="6" id="KW-0479">Metal-binding</keyword>
<dbReference type="InterPro" id="IPR043519">
    <property type="entry name" value="NT_sf"/>
</dbReference>
<protein>
    <submittedName>
        <fullName evidence="11">Uncharacterized protein</fullName>
    </submittedName>
</protein>
<dbReference type="GO" id="GO:0005737">
    <property type="term" value="C:cytoplasm"/>
    <property type="evidence" value="ECO:0007669"/>
    <property type="project" value="UniProtKB-SubCell"/>
</dbReference>
<dbReference type="EMBL" id="JARPUR010000002">
    <property type="protein sequence ID" value="KAK4883539.1"/>
    <property type="molecule type" value="Genomic_DNA"/>
</dbReference>
<dbReference type="AlphaFoldDB" id="A0AAN7PE64"/>
<evidence type="ECO:0000256" key="2">
    <source>
        <dbReference type="ARBA" id="ARBA00001946"/>
    </source>
</evidence>
<evidence type="ECO:0000259" key="10">
    <source>
        <dbReference type="Pfam" id="PF22600"/>
    </source>
</evidence>
<name>A0AAN7PE64_9COLE</name>
<organism evidence="11 12">
    <name type="scientific">Aquatica leii</name>
    <dbReference type="NCBI Taxonomy" id="1421715"/>
    <lineage>
        <taxon>Eukaryota</taxon>
        <taxon>Metazoa</taxon>
        <taxon>Ecdysozoa</taxon>
        <taxon>Arthropoda</taxon>
        <taxon>Hexapoda</taxon>
        <taxon>Insecta</taxon>
        <taxon>Pterygota</taxon>
        <taxon>Neoptera</taxon>
        <taxon>Endopterygota</taxon>
        <taxon>Coleoptera</taxon>
        <taxon>Polyphaga</taxon>
        <taxon>Elateriformia</taxon>
        <taxon>Elateroidea</taxon>
        <taxon>Lampyridae</taxon>
        <taxon>Luciolinae</taxon>
        <taxon>Aquatica</taxon>
    </lineage>
</organism>
<keyword evidence="12" id="KW-1185">Reference proteome</keyword>
<comment type="caution">
    <text evidence="11">The sequence shown here is derived from an EMBL/GenBank/DDBJ whole genome shotgun (WGS) entry which is preliminary data.</text>
</comment>
<dbReference type="GO" id="GO:1990817">
    <property type="term" value="F:poly(A) RNA polymerase activity"/>
    <property type="evidence" value="ECO:0007669"/>
    <property type="project" value="TreeGrafter"/>
</dbReference>
<evidence type="ECO:0000256" key="3">
    <source>
        <dbReference type="ARBA" id="ARBA00004496"/>
    </source>
</evidence>
<dbReference type="GO" id="GO:0046872">
    <property type="term" value="F:metal ion binding"/>
    <property type="evidence" value="ECO:0007669"/>
    <property type="project" value="UniProtKB-KW"/>
</dbReference>
<reference evidence="12" key="1">
    <citation type="submission" date="2023-01" db="EMBL/GenBank/DDBJ databases">
        <title>Key to firefly adult light organ development and bioluminescence: homeobox transcription factors regulate luciferase expression and transportation to peroxisome.</title>
        <authorList>
            <person name="Fu X."/>
        </authorList>
    </citation>
    <scope>NUCLEOTIDE SEQUENCE [LARGE SCALE GENOMIC DNA]</scope>
</reference>
<dbReference type="PANTHER" id="PTHR12271">
    <property type="entry name" value="POLY A POLYMERASE CID PAP -RELATED"/>
    <property type="match status" value="1"/>
</dbReference>
<evidence type="ECO:0000256" key="5">
    <source>
        <dbReference type="ARBA" id="ARBA00022679"/>
    </source>
</evidence>
<feature type="domain" description="Poly(A) RNA polymerase mitochondrial-like central palm" evidence="10">
    <location>
        <begin position="226"/>
        <end position="363"/>
    </location>
</feature>
<evidence type="ECO:0000256" key="6">
    <source>
        <dbReference type="ARBA" id="ARBA00022723"/>
    </source>
</evidence>
<gene>
    <name evidence="11" type="ORF">RN001_006858</name>
</gene>
<dbReference type="Gene3D" id="3.30.460.10">
    <property type="entry name" value="Beta Polymerase, domain 2"/>
    <property type="match status" value="1"/>
</dbReference>
<evidence type="ECO:0000256" key="1">
    <source>
        <dbReference type="ARBA" id="ARBA00001936"/>
    </source>
</evidence>
<comment type="cofactor">
    <cofactor evidence="2">
        <name>Mg(2+)</name>
        <dbReference type="ChEBI" id="CHEBI:18420"/>
    </cofactor>
</comment>
<keyword evidence="7" id="KW-0460">Magnesium</keyword>
<dbReference type="SUPFAM" id="SSF81301">
    <property type="entry name" value="Nucleotidyltransferase"/>
    <property type="match status" value="1"/>
</dbReference>
<dbReference type="Gene3D" id="1.10.1410.10">
    <property type="match status" value="1"/>
</dbReference>
<dbReference type="PANTHER" id="PTHR12271:SF40">
    <property type="entry name" value="POLY(A) RNA POLYMERASE GLD2"/>
    <property type="match status" value="1"/>
</dbReference>
<evidence type="ECO:0000256" key="4">
    <source>
        <dbReference type="ARBA" id="ARBA00022490"/>
    </source>
</evidence>
<feature type="domain" description="PAP-associated" evidence="9">
    <location>
        <begin position="450"/>
        <end position="511"/>
    </location>
</feature>
<keyword evidence="4" id="KW-0963">Cytoplasm</keyword>
<evidence type="ECO:0000313" key="12">
    <source>
        <dbReference type="Proteomes" id="UP001353858"/>
    </source>
</evidence>
<evidence type="ECO:0000256" key="7">
    <source>
        <dbReference type="ARBA" id="ARBA00022842"/>
    </source>
</evidence>
<evidence type="ECO:0000259" key="9">
    <source>
        <dbReference type="Pfam" id="PF03828"/>
    </source>
</evidence>
<dbReference type="SUPFAM" id="SSF81631">
    <property type="entry name" value="PAP/OAS1 substrate-binding domain"/>
    <property type="match status" value="1"/>
</dbReference>
<sequence>MITNDYSISIQLPSDISTVSSSKYYKSKALSSQDLRKGFEVRNDSITFSTGTIDNSVSNICETFVQEERNCNVNLAFCMTPTAMQLNTMPPPPHNVYSHKRNEWDNSKNDECSLRENKFENGLSNIGYRYKYQNTFYNNNYTNDENASEMVCNSVAVTQHRQRSTTNYNKNRYFSQNGKRPKRDYKRQCTEEIVRRVHGLMERFTSRAKLFKIDRVLSYSGKMSPLDRSIWELFYAKAQTQEIYLHKLSIWKKLFLHVTKLFDRYGLFMVGSTMSGLATKSSDIDLCLLLRSCPTDTRADAVHYLEMIRNSLLNCDFAQASEVIHAKVPILKFKTTHHGFEVDLNCNNAVGIRNTHLLHCYTQLDWRVRPLVTIVKLWAQANGINDAKNMTISSYSLALMVIHFLQCGVIPPVIPCLHGLYPDKFNPEREIHDIDIQEELPVFVSDNKQTLGELLQRFLYYYASFNYDMYAISVRVASRVLIDECRYARSPKNDPHQWKYLCIEEPFDLTNTARSVYDLLTFKRIQRVFQVSSNLLLETENLSCILMNTNENQR</sequence>
<dbReference type="GO" id="GO:0031123">
    <property type="term" value="P:RNA 3'-end processing"/>
    <property type="evidence" value="ECO:0007669"/>
    <property type="project" value="TreeGrafter"/>
</dbReference>
<dbReference type="CDD" id="cd05402">
    <property type="entry name" value="NT_PAP_TUTase"/>
    <property type="match status" value="1"/>
</dbReference>
<evidence type="ECO:0000256" key="8">
    <source>
        <dbReference type="ARBA" id="ARBA00038491"/>
    </source>
</evidence>